<dbReference type="CDD" id="cd00464">
    <property type="entry name" value="SK"/>
    <property type="match status" value="1"/>
</dbReference>
<dbReference type="Proteomes" id="UP001597215">
    <property type="component" value="Unassembled WGS sequence"/>
</dbReference>
<organism evidence="12 13">
    <name type="scientific">Sphingorhabdus buctiana</name>
    <dbReference type="NCBI Taxonomy" id="1508805"/>
    <lineage>
        <taxon>Bacteria</taxon>
        <taxon>Pseudomonadati</taxon>
        <taxon>Pseudomonadota</taxon>
        <taxon>Alphaproteobacteria</taxon>
        <taxon>Sphingomonadales</taxon>
        <taxon>Sphingomonadaceae</taxon>
        <taxon>Sphingorhabdus</taxon>
    </lineage>
</organism>
<comment type="pathway">
    <text evidence="1 11">Metabolic intermediate biosynthesis; chorismate biosynthesis; chorismate from D-erythrose 4-phosphate and phosphoenolpyruvate: step 5/7.</text>
</comment>
<feature type="binding site" evidence="11">
    <location>
        <position position="151"/>
    </location>
    <ligand>
        <name>substrate</name>
    </ligand>
</feature>
<evidence type="ECO:0000256" key="9">
    <source>
        <dbReference type="ARBA" id="ARBA00023141"/>
    </source>
</evidence>
<comment type="catalytic activity">
    <reaction evidence="10 11">
        <text>shikimate + ATP = 3-phosphoshikimate + ADP + H(+)</text>
        <dbReference type="Rhea" id="RHEA:13121"/>
        <dbReference type="ChEBI" id="CHEBI:15378"/>
        <dbReference type="ChEBI" id="CHEBI:30616"/>
        <dbReference type="ChEBI" id="CHEBI:36208"/>
        <dbReference type="ChEBI" id="CHEBI:145989"/>
        <dbReference type="ChEBI" id="CHEBI:456216"/>
        <dbReference type="EC" id="2.7.1.71"/>
    </reaction>
</comment>
<comment type="subcellular location">
    <subcellularLocation>
        <location evidence="11">Cytoplasm</location>
    </subcellularLocation>
</comment>
<dbReference type="InterPro" id="IPR000623">
    <property type="entry name" value="Shikimate_kinase/TSH1"/>
</dbReference>
<comment type="caution">
    <text evidence="12">The sequence shown here is derived from an EMBL/GenBank/DDBJ whole genome shotgun (WGS) entry which is preliminary data.</text>
</comment>
<keyword evidence="8 11" id="KW-0067">ATP-binding</keyword>
<keyword evidence="9 11" id="KW-0057">Aromatic amino acid biosynthesis</keyword>
<accession>A0ABW4ME74</accession>
<dbReference type="PANTHER" id="PTHR21087">
    <property type="entry name" value="SHIKIMATE KINASE"/>
    <property type="match status" value="1"/>
</dbReference>
<feature type="binding site" evidence="11">
    <location>
        <position position="132"/>
    </location>
    <ligand>
        <name>ATP</name>
        <dbReference type="ChEBI" id="CHEBI:30616"/>
    </ligand>
</feature>
<dbReference type="PROSITE" id="PS01128">
    <property type="entry name" value="SHIKIMATE_KINASE"/>
    <property type="match status" value="1"/>
</dbReference>
<evidence type="ECO:0000313" key="12">
    <source>
        <dbReference type="EMBL" id="MFD1766956.1"/>
    </source>
</evidence>
<evidence type="ECO:0000256" key="1">
    <source>
        <dbReference type="ARBA" id="ARBA00004842"/>
    </source>
</evidence>
<evidence type="ECO:0000256" key="4">
    <source>
        <dbReference type="ARBA" id="ARBA00022605"/>
    </source>
</evidence>
<dbReference type="SUPFAM" id="SSF52540">
    <property type="entry name" value="P-loop containing nucleoside triphosphate hydrolases"/>
    <property type="match status" value="1"/>
</dbReference>
<comment type="cofactor">
    <cofactor evidence="11">
        <name>Mg(2+)</name>
        <dbReference type="ChEBI" id="CHEBI:18420"/>
    </cofactor>
    <text evidence="11">Binds 1 Mg(2+) ion per subunit.</text>
</comment>
<dbReference type="EC" id="2.7.1.71" evidence="3 11"/>
<comment type="subunit">
    <text evidence="11">Monomer.</text>
</comment>
<evidence type="ECO:0000256" key="10">
    <source>
        <dbReference type="ARBA" id="ARBA00048567"/>
    </source>
</evidence>
<evidence type="ECO:0000256" key="6">
    <source>
        <dbReference type="ARBA" id="ARBA00022741"/>
    </source>
</evidence>
<comment type="caution">
    <text evidence="11">Lacks conserved residue(s) required for the propagation of feature annotation.</text>
</comment>
<keyword evidence="11" id="KW-0479">Metal-binding</keyword>
<dbReference type="GO" id="GO:0004765">
    <property type="term" value="F:shikimate kinase activity"/>
    <property type="evidence" value="ECO:0007669"/>
    <property type="project" value="UniProtKB-EC"/>
</dbReference>
<evidence type="ECO:0000256" key="8">
    <source>
        <dbReference type="ARBA" id="ARBA00022840"/>
    </source>
</evidence>
<dbReference type="Pfam" id="PF01202">
    <property type="entry name" value="SKI"/>
    <property type="match status" value="1"/>
</dbReference>
<evidence type="ECO:0000256" key="7">
    <source>
        <dbReference type="ARBA" id="ARBA00022777"/>
    </source>
</evidence>
<dbReference type="Gene3D" id="3.40.50.300">
    <property type="entry name" value="P-loop containing nucleotide triphosphate hydrolases"/>
    <property type="match status" value="1"/>
</dbReference>
<proteinExistence type="inferred from homology"/>
<keyword evidence="13" id="KW-1185">Reference proteome</keyword>
<dbReference type="NCBIfam" id="NF010552">
    <property type="entry name" value="PRK13946.1"/>
    <property type="match status" value="1"/>
</dbReference>
<protein>
    <recommendedName>
        <fullName evidence="3 11">Shikimate kinase</fullName>
        <shortName evidence="11">SK</shortName>
        <ecNumber evidence="3 11">2.7.1.71</ecNumber>
    </recommendedName>
</protein>
<evidence type="ECO:0000256" key="3">
    <source>
        <dbReference type="ARBA" id="ARBA00012154"/>
    </source>
</evidence>
<dbReference type="HAMAP" id="MF_00109">
    <property type="entry name" value="Shikimate_kinase"/>
    <property type="match status" value="1"/>
</dbReference>
<dbReference type="PANTHER" id="PTHR21087:SF16">
    <property type="entry name" value="SHIKIMATE KINASE 1, CHLOROPLASTIC"/>
    <property type="match status" value="1"/>
</dbReference>
<comment type="similarity">
    <text evidence="2 11">Belongs to the shikimate kinase family.</text>
</comment>
<dbReference type="InterPro" id="IPR023000">
    <property type="entry name" value="Shikimate_kinase_CS"/>
</dbReference>
<gene>
    <name evidence="11" type="primary">aroK</name>
    <name evidence="12" type="ORF">ACFSAG_08880</name>
</gene>
<keyword evidence="4 11" id="KW-0028">Amino-acid biosynthesis</keyword>
<dbReference type="InterPro" id="IPR027417">
    <property type="entry name" value="P-loop_NTPase"/>
</dbReference>
<evidence type="ECO:0000256" key="2">
    <source>
        <dbReference type="ARBA" id="ARBA00006997"/>
    </source>
</evidence>
<feature type="binding site" evidence="11">
    <location>
        <position position="30"/>
    </location>
    <ligand>
        <name>Mg(2+)</name>
        <dbReference type="ChEBI" id="CHEBI:18420"/>
    </ligand>
</feature>
<feature type="binding site" evidence="11">
    <location>
        <position position="94"/>
    </location>
    <ligand>
        <name>substrate</name>
    </ligand>
</feature>
<dbReference type="RefSeq" id="WP_374615214.1">
    <property type="nucleotide sequence ID" value="NZ_JBHUEL010000008.1"/>
</dbReference>
<feature type="binding site" evidence="11">
    <location>
        <position position="48"/>
    </location>
    <ligand>
        <name>substrate</name>
    </ligand>
</feature>
<keyword evidence="5 11" id="KW-0808">Transferase</keyword>
<name>A0ABW4ME74_9SPHN</name>
<evidence type="ECO:0000256" key="11">
    <source>
        <dbReference type="HAMAP-Rule" id="MF_00109"/>
    </source>
</evidence>
<comment type="function">
    <text evidence="11">Catalyzes the specific phosphorylation of the 3-hydroxyl group of shikimic acid using ATP as a cosubstrate.</text>
</comment>
<sequence>MASRPDDTRVTNGGLDRSIVLVGMMGVGKSTIGRLLAGKLNLEFVDSDEEIEKAAGMPISEIFERFGEPGFRDGERRVIGRLIAEGPKVIATGGGAFINDETRGLIKEKCRSVWIDADLDVLVDRVSRRNHRPLLVGKDPRQVLTELSEKRTPFYQEADIHVRSDSGPHARTVNQILEALA</sequence>
<feature type="binding site" evidence="11">
    <location>
        <begin position="26"/>
        <end position="31"/>
    </location>
    <ligand>
        <name>ATP</name>
        <dbReference type="ChEBI" id="CHEBI:30616"/>
    </ligand>
</feature>
<reference evidence="13" key="1">
    <citation type="journal article" date="2019" name="Int. J. Syst. Evol. Microbiol.">
        <title>The Global Catalogue of Microorganisms (GCM) 10K type strain sequencing project: providing services to taxonomists for standard genome sequencing and annotation.</title>
        <authorList>
            <consortium name="The Broad Institute Genomics Platform"/>
            <consortium name="The Broad Institute Genome Sequencing Center for Infectious Disease"/>
            <person name="Wu L."/>
            <person name="Ma J."/>
        </authorList>
    </citation>
    <scope>NUCLEOTIDE SEQUENCE [LARGE SCALE GENOMIC DNA]</scope>
    <source>
        <strain evidence="13">CGMCC 1.12449</strain>
    </source>
</reference>
<keyword evidence="11" id="KW-0963">Cytoplasm</keyword>
<keyword evidence="7 11" id="KW-0418">Kinase</keyword>
<dbReference type="EMBL" id="JBHUEL010000008">
    <property type="protein sequence ID" value="MFD1766956.1"/>
    <property type="molecule type" value="Genomic_DNA"/>
</dbReference>
<dbReference type="PRINTS" id="PR01100">
    <property type="entry name" value="SHIKIMTKNASE"/>
</dbReference>
<evidence type="ECO:0000256" key="5">
    <source>
        <dbReference type="ARBA" id="ARBA00022679"/>
    </source>
</evidence>
<feature type="binding site" evidence="11">
    <location>
        <position position="72"/>
    </location>
    <ligand>
        <name>substrate</name>
    </ligand>
</feature>
<keyword evidence="11" id="KW-0460">Magnesium</keyword>
<keyword evidence="6 11" id="KW-0547">Nucleotide-binding</keyword>
<evidence type="ECO:0000313" key="13">
    <source>
        <dbReference type="Proteomes" id="UP001597215"/>
    </source>
</evidence>
<dbReference type="InterPro" id="IPR031322">
    <property type="entry name" value="Shikimate/glucono_kinase"/>
</dbReference>